<evidence type="ECO:0000256" key="2">
    <source>
        <dbReference type="ARBA" id="ARBA00022692"/>
    </source>
</evidence>
<sequence>MENILYKDENSKYCSDCGKIIKLRAEICPNCGCRQAHASNLNEKNRIAAALFAFFLGSFGAHKFYLGKIWLGVLYLIFTWTFIPSVISLIEGILFLIMSDQDFNMKYNR</sequence>
<feature type="transmembrane region" description="Helical" evidence="5">
    <location>
        <begin position="47"/>
        <end position="66"/>
    </location>
</feature>
<evidence type="ECO:0000256" key="3">
    <source>
        <dbReference type="ARBA" id="ARBA00022989"/>
    </source>
</evidence>
<dbReference type="EMBL" id="WFLM01000005">
    <property type="protein sequence ID" value="KAB8036892.1"/>
    <property type="molecule type" value="Genomic_DNA"/>
</dbReference>
<dbReference type="RefSeq" id="WP_153421307.1">
    <property type="nucleotide sequence ID" value="NZ_WFLM01000005.1"/>
</dbReference>
<keyword evidence="3 5" id="KW-1133">Transmembrane helix</keyword>
<keyword evidence="8" id="KW-1185">Reference proteome</keyword>
<protein>
    <submittedName>
        <fullName evidence="7">NINE protein</fullName>
    </submittedName>
</protein>
<feature type="domain" description="TM2" evidence="6">
    <location>
        <begin position="42"/>
        <end position="93"/>
    </location>
</feature>
<evidence type="ECO:0000313" key="8">
    <source>
        <dbReference type="Proteomes" id="UP000437748"/>
    </source>
</evidence>
<evidence type="ECO:0000313" key="7">
    <source>
        <dbReference type="EMBL" id="KAB8036892.1"/>
    </source>
</evidence>
<gene>
    <name evidence="7" type="ORF">GCL60_13695</name>
</gene>
<dbReference type="OrthoDB" id="9816361at2"/>
<name>A0A6N6VQG7_9BACT</name>
<keyword evidence="2 5" id="KW-0812">Transmembrane</keyword>
<dbReference type="Pfam" id="PF05154">
    <property type="entry name" value="TM2"/>
    <property type="match status" value="1"/>
</dbReference>
<dbReference type="Proteomes" id="UP000437748">
    <property type="component" value="Unassembled WGS sequence"/>
</dbReference>
<organism evidence="7 8">
    <name type="scientific">Silvanigrella paludirubra</name>
    <dbReference type="NCBI Taxonomy" id="2499159"/>
    <lineage>
        <taxon>Bacteria</taxon>
        <taxon>Pseudomonadati</taxon>
        <taxon>Bdellovibrionota</taxon>
        <taxon>Oligoflexia</taxon>
        <taxon>Silvanigrellales</taxon>
        <taxon>Silvanigrellaceae</taxon>
        <taxon>Silvanigrella</taxon>
    </lineage>
</organism>
<dbReference type="GO" id="GO:0016020">
    <property type="term" value="C:membrane"/>
    <property type="evidence" value="ECO:0007669"/>
    <property type="project" value="UniProtKB-SubCell"/>
</dbReference>
<comment type="subcellular location">
    <subcellularLocation>
        <location evidence="1">Membrane</location>
        <topology evidence="1">Multi-pass membrane protein</topology>
    </subcellularLocation>
</comment>
<evidence type="ECO:0000259" key="6">
    <source>
        <dbReference type="Pfam" id="PF05154"/>
    </source>
</evidence>
<keyword evidence="4 5" id="KW-0472">Membrane</keyword>
<proteinExistence type="predicted"/>
<evidence type="ECO:0000256" key="1">
    <source>
        <dbReference type="ARBA" id="ARBA00004141"/>
    </source>
</evidence>
<reference evidence="7 8" key="1">
    <citation type="submission" date="2019-10" db="EMBL/GenBank/DDBJ databases">
        <title>New species of Slilvanegrellaceae.</title>
        <authorList>
            <person name="Pitt A."/>
            <person name="Hahn M.W."/>
        </authorList>
    </citation>
    <scope>NUCLEOTIDE SEQUENCE [LARGE SCALE GENOMIC DNA]</scope>
    <source>
        <strain evidence="7 8">SP-Ram-0.45-NSY-1</strain>
    </source>
</reference>
<evidence type="ECO:0000256" key="4">
    <source>
        <dbReference type="ARBA" id="ARBA00023136"/>
    </source>
</evidence>
<dbReference type="InterPro" id="IPR007829">
    <property type="entry name" value="TM2"/>
</dbReference>
<accession>A0A6N6VQG7</accession>
<evidence type="ECO:0000256" key="5">
    <source>
        <dbReference type="SAM" id="Phobius"/>
    </source>
</evidence>
<dbReference type="AlphaFoldDB" id="A0A6N6VQG7"/>
<comment type="caution">
    <text evidence="7">The sequence shown here is derived from an EMBL/GenBank/DDBJ whole genome shotgun (WGS) entry which is preliminary data.</text>
</comment>
<feature type="transmembrane region" description="Helical" evidence="5">
    <location>
        <begin position="72"/>
        <end position="97"/>
    </location>
</feature>